<dbReference type="Gene3D" id="3.40.640.10">
    <property type="entry name" value="Type I PLP-dependent aspartate aminotransferase-like (Major domain)"/>
    <property type="match status" value="1"/>
</dbReference>
<dbReference type="Gene3D" id="3.90.1150.10">
    <property type="entry name" value="Aspartate Aminotransferase, domain 1"/>
    <property type="match status" value="1"/>
</dbReference>
<name>A0A1H8EVZ8_9FIRM</name>
<keyword evidence="3" id="KW-0663">Pyridoxal phosphate</keyword>
<protein>
    <submittedName>
        <fullName evidence="5">L-threonine aldolase</fullName>
    </submittedName>
</protein>
<evidence type="ECO:0000313" key="5">
    <source>
        <dbReference type="EMBL" id="SEN23653.1"/>
    </source>
</evidence>
<proteinExistence type="inferred from homology"/>
<dbReference type="PANTHER" id="PTHR48097">
    <property type="entry name" value="L-THREONINE ALDOLASE-RELATED"/>
    <property type="match status" value="1"/>
</dbReference>
<accession>A0A1H8EVZ8</accession>
<dbReference type="EMBL" id="FODF01000001">
    <property type="protein sequence ID" value="SEN23653.1"/>
    <property type="molecule type" value="Genomic_DNA"/>
</dbReference>
<evidence type="ECO:0000259" key="4">
    <source>
        <dbReference type="Pfam" id="PF01212"/>
    </source>
</evidence>
<sequence length="349" mass="39390">MIRFENDYAEGCIDEILEKLVATNYEQTAGYRVDDYCKSAAKKIQDYCNKDVDVHFLVGGTQANMTVLDAILRPHQGVISPVLGHINVHEVGAIEGRGHKVIALSNGDVKADEESKLLPETLESYLDDFFNPLDWHKVQPGAVYISHPTERGALYSKDELIKIKSICDKFEIPLFLDGARLAYALVSEENDITMEDLAKYTDIFYIGGTKCGALFGEAICFTNDKYNKDFHCITKHNGAVIAKGRIIGIQFDVLFTDNNYIEKARKSYPYAMRIKEAFKKKGIEFIVDSYTNQQFPILTNQQKDFIESQGISFNVEKKLDENRAALRFCTNWASSEESIKALEKAIGVM</sequence>
<dbReference type="InterPro" id="IPR015422">
    <property type="entry name" value="PyrdxlP-dep_Trfase_small"/>
</dbReference>
<dbReference type="Proteomes" id="UP000199512">
    <property type="component" value="Unassembled WGS sequence"/>
</dbReference>
<dbReference type="Pfam" id="PF01212">
    <property type="entry name" value="Beta_elim_lyase"/>
    <property type="match status" value="1"/>
</dbReference>
<dbReference type="InterPro" id="IPR015421">
    <property type="entry name" value="PyrdxlP-dep_Trfase_major"/>
</dbReference>
<dbReference type="InterPro" id="IPR015424">
    <property type="entry name" value="PyrdxlP-dep_Trfase"/>
</dbReference>
<dbReference type="AlphaFoldDB" id="A0A1H8EVZ8"/>
<dbReference type="GO" id="GO:0016829">
    <property type="term" value="F:lyase activity"/>
    <property type="evidence" value="ECO:0007669"/>
    <property type="project" value="InterPro"/>
</dbReference>
<evidence type="ECO:0000256" key="2">
    <source>
        <dbReference type="ARBA" id="ARBA00006966"/>
    </source>
</evidence>
<evidence type="ECO:0000313" key="6">
    <source>
        <dbReference type="Proteomes" id="UP000199512"/>
    </source>
</evidence>
<feature type="domain" description="Aromatic amino acid beta-eliminating lyase/threonine aldolase" evidence="4">
    <location>
        <begin position="16"/>
        <end position="296"/>
    </location>
</feature>
<dbReference type="STRING" id="215200.SAMN05216454_101268"/>
<dbReference type="GO" id="GO:0006520">
    <property type="term" value="P:amino acid metabolic process"/>
    <property type="evidence" value="ECO:0007669"/>
    <property type="project" value="InterPro"/>
</dbReference>
<comment type="similarity">
    <text evidence="2">Belongs to the threonine aldolase family.</text>
</comment>
<comment type="cofactor">
    <cofactor evidence="1">
        <name>pyridoxal 5'-phosphate</name>
        <dbReference type="ChEBI" id="CHEBI:597326"/>
    </cofactor>
</comment>
<keyword evidence="6" id="KW-1185">Reference proteome</keyword>
<dbReference type="SUPFAM" id="SSF53383">
    <property type="entry name" value="PLP-dependent transferases"/>
    <property type="match status" value="1"/>
</dbReference>
<organism evidence="5 6">
    <name type="scientific">Peptostreptococcus russellii</name>
    <dbReference type="NCBI Taxonomy" id="215200"/>
    <lineage>
        <taxon>Bacteria</taxon>
        <taxon>Bacillati</taxon>
        <taxon>Bacillota</taxon>
        <taxon>Clostridia</taxon>
        <taxon>Peptostreptococcales</taxon>
        <taxon>Peptostreptococcaceae</taxon>
        <taxon>Peptostreptococcus</taxon>
    </lineage>
</organism>
<dbReference type="PANTHER" id="PTHR48097:SF5">
    <property type="entry name" value="LOW SPECIFICITY L-THREONINE ALDOLASE"/>
    <property type="match status" value="1"/>
</dbReference>
<gene>
    <name evidence="5" type="ORF">SAMN05216454_101268</name>
</gene>
<evidence type="ECO:0000256" key="1">
    <source>
        <dbReference type="ARBA" id="ARBA00001933"/>
    </source>
</evidence>
<reference evidence="5 6" key="1">
    <citation type="submission" date="2016-10" db="EMBL/GenBank/DDBJ databases">
        <authorList>
            <person name="de Groot N.N."/>
        </authorList>
    </citation>
    <scope>NUCLEOTIDE SEQUENCE [LARGE SCALE GENOMIC DNA]</scope>
    <source>
        <strain evidence="5 6">Calf135</strain>
    </source>
</reference>
<dbReference type="InterPro" id="IPR001597">
    <property type="entry name" value="ArAA_b-elim_lyase/Thr_aldolase"/>
</dbReference>
<evidence type="ECO:0000256" key="3">
    <source>
        <dbReference type="ARBA" id="ARBA00022898"/>
    </source>
</evidence>
<dbReference type="RefSeq" id="WP_091973655.1">
    <property type="nucleotide sequence ID" value="NZ_CAUWDX010000017.1"/>
</dbReference>
<dbReference type="OrthoDB" id="9774495at2"/>